<name>A0A9Q3BUI2_9BASI</name>
<sequence length="164" mass="18396">MLSLTGHPTSVKLVSKSYSRSHPSFLSYCYNYQSHAIIAPTQVIQFRSLICIKKANAKLLLFCGCGFVKTMQTMHMHIRVRHAQAVDDDLVIVTQRISKGSGVTSRNDQKGLHPYDYKGLYEDGCKGLSMSGRSQIPKSYITIHDGTPPNSNKVLAAVWFKIYR</sequence>
<keyword evidence="2" id="KW-1185">Reference proteome</keyword>
<accession>A0A9Q3BUI2</accession>
<proteinExistence type="predicted"/>
<dbReference type="Proteomes" id="UP000765509">
    <property type="component" value="Unassembled WGS sequence"/>
</dbReference>
<protein>
    <submittedName>
        <fullName evidence="1">Uncharacterized protein</fullName>
    </submittedName>
</protein>
<evidence type="ECO:0000313" key="2">
    <source>
        <dbReference type="Proteomes" id="UP000765509"/>
    </source>
</evidence>
<evidence type="ECO:0000313" key="1">
    <source>
        <dbReference type="EMBL" id="MBW0471754.1"/>
    </source>
</evidence>
<organism evidence="1 2">
    <name type="scientific">Austropuccinia psidii MF-1</name>
    <dbReference type="NCBI Taxonomy" id="1389203"/>
    <lineage>
        <taxon>Eukaryota</taxon>
        <taxon>Fungi</taxon>
        <taxon>Dikarya</taxon>
        <taxon>Basidiomycota</taxon>
        <taxon>Pucciniomycotina</taxon>
        <taxon>Pucciniomycetes</taxon>
        <taxon>Pucciniales</taxon>
        <taxon>Sphaerophragmiaceae</taxon>
        <taxon>Austropuccinia</taxon>
    </lineage>
</organism>
<reference evidence="1" key="1">
    <citation type="submission" date="2021-03" db="EMBL/GenBank/DDBJ databases">
        <title>Draft genome sequence of rust myrtle Austropuccinia psidii MF-1, a brazilian biotype.</title>
        <authorList>
            <person name="Quecine M.C."/>
            <person name="Pachon D.M.R."/>
            <person name="Bonatelli M.L."/>
            <person name="Correr F.H."/>
            <person name="Franceschini L.M."/>
            <person name="Leite T.F."/>
            <person name="Margarido G.R.A."/>
            <person name="Almeida C.A."/>
            <person name="Ferrarezi J.A."/>
            <person name="Labate C.A."/>
        </authorList>
    </citation>
    <scope>NUCLEOTIDE SEQUENCE</scope>
    <source>
        <strain evidence="1">MF-1</strain>
    </source>
</reference>
<dbReference type="EMBL" id="AVOT02002850">
    <property type="protein sequence ID" value="MBW0471754.1"/>
    <property type="molecule type" value="Genomic_DNA"/>
</dbReference>
<dbReference type="AlphaFoldDB" id="A0A9Q3BUI2"/>
<comment type="caution">
    <text evidence="1">The sequence shown here is derived from an EMBL/GenBank/DDBJ whole genome shotgun (WGS) entry which is preliminary data.</text>
</comment>
<gene>
    <name evidence="1" type="ORF">O181_011469</name>
</gene>